<name>A0A507AX46_9PEZI</name>
<feature type="domain" description="Gfd2/YDR514C-like C-terminal" evidence="2">
    <location>
        <begin position="334"/>
        <end position="532"/>
    </location>
</feature>
<dbReference type="InterPro" id="IPR012337">
    <property type="entry name" value="RNaseH-like_sf"/>
</dbReference>
<dbReference type="GO" id="GO:0003676">
    <property type="term" value="F:nucleic acid binding"/>
    <property type="evidence" value="ECO:0007669"/>
    <property type="project" value="InterPro"/>
</dbReference>
<dbReference type="GO" id="GO:0005634">
    <property type="term" value="C:nucleus"/>
    <property type="evidence" value="ECO:0007669"/>
    <property type="project" value="TreeGrafter"/>
</dbReference>
<comment type="caution">
    <text evidence="3">The sequence shown here is derived from an EMBL/GenBank/DDBJ whole genome shotgun (WGS) entry which is preliminary data.</text>
</comment>
<dbReference type="STRING" id="1093900.A0A507AX46"/>
<dbReference type="Pfam" id="PF21762">
    <property type="entry name" value="DEDDh_C"/>
    <property type="match status" value="1"/>
</dbReference>
<dbReference type="InParanoid" id="A0A507AX46"/>
<feature type="compositionally biased region" description="Polar residues" evidence="1">
    <location>
        <begin position="24"/>
        <end position="52"/>
    </location>
</feature>
<evidence type="ECO:0000256" key="1">
    <source>
        <dbReference type="SAM" id="MobiDB-lite"/>
    </source>
</evidence>
<feature type="region of interest" description="Disordered" evidence="1">
    <location>
        <begin position="546"/>
        <end position="611"/>
    </location>
</feature>
<feature type="region of interest" description="Disordered" evidence="1">
    <location>
        <begin position="24"/>
        <end position="53"/>
    </location>
</feature>
<gene>
    <name evidence="3" type="ORF">E0L32_007172</name>
</gene>
<protein>
    <recommendedName>
        <fullName evidence="2">Gfd2/YDR514C-like C-terminal domain-containing protein</fullName>
    </recommendedName>
</protein>
<dbReference type="InterPro" id="IPR036397">
    <property type="entry name" value="RNaseH_sf"/>
</dbReference>
<dbReference type="OrthoDB" id="5953249at2759"/>
<dbReference type="EMBL" id="SKBQ01000043">
    <property type="protein sequence ID" value="TPX12057.1"/>
    <property type="molecule type" value="Genomic_DNA"/>
</dbReference>
<reference evidence="3 4" key="1">
    <citation type="submission" date="2019-06" db="EMBL/GenBank/DDBJ databases">
        <title>Draft genome sequence of the filamentous fungus Phialemoniopsis curvata isolated from diesel fuel.</title>
        <authorList>
            <person name="Varaljay V.A."/>
            <person name="Lyon W.J."/>
            <person name="Crouch A.L."/>
            <person name="Drake C.E."/>
            <person name="Hollomon J.M."/>
            <person name="Nadeau L.J."/>
            <person name="Nunn H.S."/>
            <person name="Stevenson B.S."/>
            <person name="Bojanowski C.L."/>
            <person name="Crookes-Goodson W.J."/>
        </authorList>
    </citation>
    <scope>NUCLEOTIDE SEQUENCE [LARGE SCALE GENOMIC DNA]</scope>
    <source>
        <strain evidence="3 4">D216</strain>
    </source>
</reference>
<evidence type="ECO:0000259" key="2">
    <source>
        <dbReference type="Pfam" id="PF21762"/>
    </source>
</evidence>
<keyword evidence="4" id="KW-1185">Reference proteome</keyword>
<dbReference type="Proteomes" id="UP000319257">
    <property type="component" value="Unassembled WGS sequence"/>
</dbReference>
<dbReference type="InterPro" id="IPR048519">
    <property type="entry name" value="Gfd2/YDR514C-like_C"/>
</dbReference>
<dbReference type="InterPro" id="IPR040151">
    <property type="entry name" value="Gfd2/YDR514C-like"/>
</dbReference>
<organism evidence="3 4">
    <name type="scientific">Thyridium curvatum</name>
    <dbReference type="NCBI Taxonomy" id="1093900"/>
    <lineage>
        <taxon>Eukaryota</taxon>
        <taxon>Fungi</taxon>
        <taxon>Dikarya</taxon>
        <taxon>Ascomycota</taxon>
        <taxon>Pezizomycotina</taxon>
        <taxon>Sordariomycetes</taxon>
        <taxon>Sordariomycetidae</taxon>
        <taxon>Thyridiales</taxon>
        <taxon>Thyridiaceae</taxon>
        <taxon>Thyridium</taxon>
    </lineage>
</organism>
<proteinExistence type="predicted"/>
<dbReference type="PANTHER" id="PTHR28083">
    <property type="entry name" value="GOOD FOR FULL DBP5 ACTIVITY PROTEIN 2"/>
    <property type="match status" value="1"/>
</dbReference>
<feature type="compositionally biased region" description="Acidic residues" evidence="1">
    <location>
        <begin position="548"/>
        <end position="557"/>
    </location>
</feature>
<dbReference type="Gene3D" id="3.30.420.10">
    <property type="entry name" value="Ribonuclease H-like superfamily/Ribonuclease H"/>
    <property type="match status" value="1"/>
</dbReference>
<dbReference type="RefSeq" id="XP_030993768.1">
    <property type="nucleotide sequence ID" value="XM_031141886.1"/>
</dbReference>
<dbReference type="AlphaFoldDB" id="A0A507AX46"/>
<feature type="compositionally biased region" description="Gly residues" evidence="1">
    <location>
        <begin position="589"/>
        <end position="602"/>
    </location>
</feature>
<dbReference type="PANTHER" id="PTHR28083:SF1">
    <property type="entry name" value="GOOD FOR FULL DBP5 ACTIVITY PROTEIN 2"/>
    <property type="match status" value="1"/>
</dbReference>
<accession>A0A507AX46</accession>
<sequence length="611" mass="68571">MAGPLERLESTFGELDIWDGGSVMAQTETNNPRSTSNSISMGQIQPAGSSSVVRPVNITDGHGRLMRRVRNPLAVVEPDFNDPEHDQYVYYDEEACSMGGDEDGNEVRFCPWTLLLNYSLLFIGKEKQKAVRHFFTAEVILESRPWDFYYLYHPRRPRHSAVLFVPTRQFASYIRLINSKLDSALDLPQAKKADYICFTFGGVLNTPTPRYLGRSTSFSEGSILLNGIPEFSSRDTLGEFSEMAQDDFVKNLEMIERISVGADADEQRAKKKAKAREKRVKARVKTGHAIKRVQRYLGLRRKASGVPGSGTQASPGGALEINFAMPNQPDSCVIFISVDVELFEFNHSHITEVGISILDTLQTIGVPPGQDYENWFDLIEAHHFRIKEYRHEVNRKHVRGSDTTDDDAETSTIFRKSETIKLNDIRAKLKEIFAINRSSQPMGSASSSLEDRPIVIVGHDIEMDISYLKTLGVFIDTDKYDIADTQTMHQNYRRRFQGAKLQDVLGDLQLTSRYLHNAGNDAVYTLRAMIALAFRTREHSLEKLATDYVDESEDEMEGGWTTGGEDSDGGSTPWERAAEQSKRPAARPRGGGARGQRGGRGAPGPERWGAW</sequence>
<evidence type="ECO:0000313" key="4">
    <source>
        <dbReference type="Proteomes" id="UP000319257"/>
    </source>
</evidence>
<dbReference type="SUPFAM" id="SSF53098">
    <property type="entry name" value="Ribonuclease H-like"/>
    <property type="match status" value="1"/>
</dbReference>
<evidence type="ECO:0000313" key="3">
    <source>
        <dbReference type="EMBL" id="TPX12057.1"/>
    </source>
</evidence>
<dbReference type="GeneID" id="41974619"/>